<comment type="pathway">
    <text evidence="1">Bacterial outer membrane biogenesis; LPS O-antigen biosynthesis.</text>
</comment>
<feature type="domain" description="NAD-dependent epimerase/dehydratase" evidence="3">
    <location>
        <begin position="4"/>
        <end position="231"/>
    </location>
</feature>
<dbReference type="Proteomes" id="UP000663901">
    <property type="component" value="Chromosome"/>
</dbReference>
<comment type="similarity">
    <text evidence="2">Belongs to the NAD(P)-dependent epimerase/dehydratase family.</text>
</comment>
<evidence type="ECO:0000259" key="3">
    <source>
        <dbReference type="Pfam" id="PF01370"/>
    </source>
</evidence>
<proteinExistence type="inferred from homology"/>
<evidence type="ECO:0000313" key="4">
    <source>
        <dbReference type="EMBL" id="QTC47704.1"/>
    </source>
</evidence>
<dbReference type="Gene3D" id="3.40.50.720">
    <property type="entry name" value="NAD(P)-binding Rossmann-like Domain"/>
    <property type="match status" value="1"/>
</dbReference>
<evidence type="ECO:0000256" key="2">
    <source>
        <dbReference type="ARBA" id="ARBA00007637"/>
    </source>
</evidence>
<dbReference type="RefSeq" id="WP_104933490.1">
    <property type="nucleotide sequence ID" value="NZ_CP020943.2"/>
</dbReference>
<dbReference type="SUPFAM" id="SSF51735">
    <property type="entry name" value="NAD(P)-binding Rossmann-fold domains"/>
    <property type="match status" value="1"/>
</dbReference>
<dbReference type="Pfam" id="PF01370">
    <property type="entry name" value="Epimerase"/>
    <property type="match status" value="1"/>
</dbReference>
<dbReference type="AlphaFoldDB" id="A0A8A4K7K3"/>
<dbReference type="EMBL" id="CP059084">
    <property type="protein sequence ID" value="QTC47704.1"/>
    <property type="molecule type" value="Genomic_DNA"/>
</dbReference>
<evidence type="ECO:0000256" key="1">
    <source>
        <dbReference type="ARBA" id="ARBA00005125"/>
    </source>
</evidence>
<dbReference type="PANTHER" id="PTHR43000">
    <property type="entry name" value="DTDP-D-GLUCOSE 4,6-DEHYDRATASE-RELATED"/>
    <property type="match status" value="1"/>
</dbReference>
<accession>A0A8A4K7K3</accession>
<protein>
    <submittedName>
        <fullName evidence="4">NAD-dependent epimerase/dehydratase family protein</fullName>
    </submittedName>
</protein>
<reference evidence="4" key="1">
    <citation type="submission" date="2020-07" db="EMBL/GenBank/DDBJ databases">
        <title>Genome Sequences for Panteoa spp. that cause Center Rot in Onions.</title>
        <authorList>
            <person name="Asselin J.A."/>
            <person name="Helmann T."/>
            <person name="Beer S."/>
            <person name="Stodghill P."/>
        </authorList>
    </citation>
    <scope>NUCLEOTIDE SEQUENCE</scope>
    <source>
        <strain evidence="4">OC5a</strain>
    </source>
</reference>
<evidence type="ECO:0000313" key="5">
    <source>
        <dbReference type="Proteomes" id="UP000663901"/>
    </source>
</evidence>
<sequence>MKNILLLGVSGFIGQNLSEKLVAENYNLLSFGRSKGLQENIIHIPGDVRSYEKYCDIFSEYDVDCVINLLNSSDPLINDSGIEDIIDINLTGFINLLNAMEKYEVRNLIYISSGGAIYGEHEYANTEDSPTQPISLYGWLKLACENYLSFHSKRNENFKYLILRPSNIYGKYQKNNRLIPVVIERTILGKEINIYGDLNTCKDYMYVEDFCDVISEFLKNKEFNNEIYNVGSGIGTTIKEIVEIAQVLVGRNAKIKYHDKVKGDVKHSILDISKLRKVIKKGNNFSIENGMAESYKYIKSNLILKPTSQDEV</sequence>
<dbReference type="InterPro" id="IPR036291">
    <property type="entry name" value="NAD(P)-bd_dom_sf"/>
</dbReference>
<gene>
    <name evidence="4" type="ORF">H0Z12_09180</name>
</gene>
<name>A0A8A4K7K3_PANAN</name>
<dbReference type="InterPro" id="IPR001509">
    <property type="entry name" value="Epimerase_deHydtase"/>
</dbReference>
<organism evidence="4 5">
    <name type="scientific">Pantoea ananas</name>
    <name type="common">Erwinia uredovora</name>
    <dbReference type="NCBI Taxonomy" id="553"/>
    <lineage>
        <taxon>Bacteria</taxon>
        <taxon>Pseudomonadati</taxon>
        <taxon>Pseudomonadota</taxon>
        <taxon>Gammaproteobacteria</taxon>
        <taxon>Enterobacterales</taxon>
        <taxon>Erwiniaceae</taxon>
        <taxon>Pantoea</taxon>
    </lineage>
</organism>